<evidence type="ECO:0000256" key="2">
    <source>
        <dbReference type="ARBA" id="ARBA00009726"/>
    </source>
</evidence>
<dbReference type="CDD" id="cd18580">
    <property type="entry name" value="ABC_6TM_ABCC_D2"/>
    <property type="match status" value="1"/>
</dbReference>
<dbReference type="FunFam" id="1.20.1560.10:FF:000013">
    <property type="entry name" value="ABC transporter C family member 2"/>
    <property type="match status" value="1"/>
</dbReference>
<dbReference type="PANTHER" id="PTHR24223:SF443">
    <property type="entry name" value="MULTIDRUG-RESISTANCE LIKE PROTEIN 1, ISOFORM I"/>
    <property type="match status" value="1"/>
</dbReference>
<feature type="transmembrane region" description="Helical" evidence="11">
    <location>
        <begin position="351"/>
        <end position="372"/>
    </location>
</feature>
<feature type="transmembrane region" description="Helical" evidence="11">
    <location>
        <begin position="780"/>
        <end position="808"/>
    </location>
</feature>
<feature type="transmembrane region" description="Helical" evidence="11">
    <location>
        <begin position="315"/>
        <end position="339"/>
    </location>
</feature>
<evidence type="ECO:0000256" key="10">
    <source>
        <dbReference type="SAM" id="MobiDB-lite"/>
    </source>
</evidence>
<dbReference type="PROSITE" id="PS50893">
    <property type="entry name" value="ABC_TRANSPORTER_2"/>
    <property type="match status" value="2"/>
</dbReference>
<comment type="caution">
    <text evidence="14">The sequence shown here is derived from an EMBL/GenBank/DDBJ whole genome shotgun (WGS) entry which is preliminary data.</text>
</comment>
<dbReference type="FunFam" id="3.40.50.300:FF:000997">
    <property type="entry name" value="Multidrug resistance-associated protein 1"/>
    <property type="match status" value="1"/>
</dbReference>
<feature type="domain" description="ABC transporter" evidence="12">
    <location>
        <begin position="1060"/>
        <end position="1283"/>
    </location>
</feature>
<dbReference type="InterPro" id="IPR011527">
    <property type="entry name" value="ABC1_TM_dom"/>
</dbReference>
<keyword evidence="6" id="KW-0547">Nucleotide-binding</keyword>
<dbReference type="CDD" id="cd03244">
    <property type="entry name" value="ABCC_MRP_domain2"/>
    <property type="match status" value="1"/>
</dbReference>
<evidence type="ECO:0000256" key="3">
    <source>
        <dbReference type="ARBA" id="ARBA00022448"/>
    </source>
</evidence>
<reference evidence="14" key="1">
    <citation type="submission" date="2019-06" db="EMBL/GenBank/DDBJ databases">
        <title>Genomics analysis of Aphanomyces spp. identifies a new class of oomycete effector associated with host adaptation.</title>
        <authorList>
            <person name="Gaulin E."/>
        </authorList>
    </citation>
    <scope>NUCLEOTIDE SEQUENCE</scope>
    <source>
        <strain evidence="14">CBS 578.67</strain>
    </source>
</reference>
<evidence type="ECO:0000256" key="9">
    <source>
        <dbReference type="ARBA" id="ARBA00023136"/>
    </source>
</evidence>
<dbReference type="OrthoDB" id="6500128at2759"/>
<keyword evidence="5" id="KW-0677">Repeat</keyword>
<protein>
    <submittedName>
        <fullName evidence="14">Uncharacterized protein</fullName>
    </submittedName>
</protein>
<gene>
    <name evidence="14" type="ORF">As57867_004154</name>
</gene>
<feature type="transmembrane region" description="Helical" evidence="11">
    <location>
        <begin position="234"/>
        <end position="252"/>
    </location>
</feature>
<evidence type="ECO:0000259" key="12">
    <source>
        <dbReference type="PROSITE" id="PS50893"/>
    </source>
</evidence>
<evidence type="ECO:0000256" key="8">
    <source>
        <dbReference type="ARBA" id="ARBA00022989"/>
    </source>
</evidence>
<comment type="similarity">
    <text evidence="2">Belongs to the ABC transporter superfamily. ABCC family. Conjugate transporter (TC 3.A.1.208) subfamily.</text>
</comment>
<dbReference type="PROSITE" id="PS50929">
    <property type="entry name" value="ABC_TM1F"/>
    <property type="match status" value="2"/>
</dbReference>
<feature type="transmembrane region" description="Helical" evidence="11">
    <location>
        <begin position="94"/>
        <end position="113"/>
    </location>
</feature>
<evidence type="ECO:0000256" key="6">
    <source>
        <dbReference type="ARBA" id="ARBA00022741"/>
    </source>
</evidence>
<feature type="domain" description="ABC transmembrane type-1" evidence="13">
    <location>
        <begin position="741"/>
        <end position="1024"/>
    </location>
</feature>
<feature type="domain" description="ABC transporter" evidence="12">
    <location>
        <begin position="413"/>
        <end position="643"/>
    </location>
</feature>
<comment type="subcellular location">
    <subcellularLocation>
        <location evidence="1">Vacuole membrane</location>
        <topology evidence="1">Multi-pass membrane protein</topology>
    </subcellularLocation>
</comment>
<sequence>MSKQATASYQSVPAKPSAKPSTNPGRYASVFSQLFFSWATPLMAQGNQRPLDKDDLWPVDDDLRCDAVSHTFAASFATTNSIPGSIKAIFGWQFVWIALLQGGTLAASLYGPVVLKLILAAMESSTAFDMPSVVHLVVSLFAINAAAALMGAHSVFLSQLVTVKITSALQHLLFQKAMRLNATCRRDKTAGEIANMFSADVEMIKNFTSYAVNVVLAPIQIIVTLVLLYNLIGWVAFVSFVMVFLTMFANAFSARDIHETQQALMTQRDGRMKSINEVFGAMQIVKFNAWEERFAAKITAERDAELRSLWRFGRLMAQMVVMAYMGPVLVTITSFAMYTLVMKQVLTASKIFTVISLLNLLKGPMYLLPAVLMRMAQAMVAVQRFQEFFDLTDQDPTLVTTPATVEPTKRRQYANDNVVVAVDHATIGWDETKPLFEDVNLTIKQGEFVVVHGAVGEGKSSICAALLGEMDKFEGSIFVGGRVAYYSQQAWIQNMTIRENILFGKPYDRVKYNRVLEACALTKDLALFAAGDRTEIGQKGVNLSGGQKARISLARACYSDADIYILDSPLSAVDAIVQNEIFTKCFLGLLRHKTIVLVTHSPEIIDSKFIDRTIEVKDGHLLETALASQKDSQEPSVEPLASRFVFGIVMNPDDDALLSDDLPSTSVPRMYDLAPSPSSLVWDGSPVFTPLGRTASSTPLFDEQATGRLVDDEEMSTGRVSSNVYRTYFNAVGGWPTLLSIVGSSVLWQLLTVASDLWLNVWSSTATSVSPEEFTRQTGFYLGIYSAVAIIAVLSSWLQTAATMGAAVDASRSLFRQMTDALLGAPMHFFDTNPIGRILNRYSNDMSTVDTTLPQIWYSLIPMISIVTFGLGTSMVVIQWYSLAILPLLYVYVMIGNFYVTPAREIERVTKTTKSPLLNLVSESIEGVLVIRAFGARHVERFQRMNARNIDTNNEAVVAAQVLAQWYMIRVQLTTAVIMFIAMAAMVYLHAFLSPGVVGLALTYLLSNMSYIEGIIQVWTQLETSMVGPERISQYSNIPAEAPRVISGAVAKDWPTNGDIEFDNVSFRYKDNDPLVLKDVNVHIQSGEKIGIVGRTGAGKSSLTMALFRINELASGCIKIDGMDIAKVGVKTLRSAIAIIPQTPVLFKGTLRNYLDPFGEFSDDELWACLHKVKLAERIGGVDGKLDSQVEENGENFSVGERQMLCMGRALLRQARIVVMDEATAAIDHETDQNLQRVIRTEFASSTVLTIAHRLDTVLDADRILVFDQGRLAQCDTPNNLID</sequence>
<keyword evidence="7" id="KW-0067">ATP-binding</keyword>
<dbReference type="Gene3D" id="1.20.1560.10">
    <property type="entry name" value="ABC transporter type 1, transmembrane domain"/>
    <property type="match status" value="2"/>
</dbReference>
<dbReference type="GO" id="GO:0016887">
    <property type="term" value="F:ATP hydrolysis activity"/>
    <property type="evidence" value="ECO:0007669"/>
    <property type="project" value="InterPro"/>
</dbReference>
<dbReference type="InterPro" id="IPR003593">
    <property type="entry name" value="AAA+_ATPase"/>
</dbReference>
<evidence type="ECO:0000256" key="4">
    <source>
        <dbReference type="ARBA" id="ARBA00022692"/>
    </source>
</evidence>
<keyword evidence="8 11" id="KW-1133">Transmembrane helix</keyword>
<dbReference type="CDD" id="cd03250">
    <property type="entry name" value="ABCC_MRP_domain1"/>
    <property type="match status" value="1"/>
</dbReference>
<dbReference type="InterPro" id="IPR044746">
    <property type="entry name" value="ABCC_6TM_D1"/>
</dbReference>
<dbReference type="InterPro" id="IPR044726">
    <property type="entry name" value="ABCC_6TM_D2"/>
</dbReference>
<feature type="transmembrane region" description="Helical" evidence="11">
    <location>
        <begin position="728"/>
        <end position="751"/>
    </location>
</feature>
<dbReference type="EMBL" id="VJMH01000904">
    <property type="protein sequence ID" value="KAF0713899.1"/>
    <property type="molecule type" value="Genomic_DNA"/>
</dbReference>
<dbReference type="SUPFAM" id="SSF90123">
    <property type="entry name" value="ABC transporter transmembrane region"/>
    <property type="match status" value="2"/>
</dbReference>
<evidence type="ECO:0000256" key="11">
    <source>
        <dbReference type="SAM" id="Phobius"/>
    </source>
</evidence>
<feature type="compositionally biased region" description="Polar residues" evidence="10">
    <location>
        <begin position="1"/>
        <end position="11"/>
    </location>
</feature>
<dbReference type="InterPro" id="IPR050173">
    <property type="entry name" value="ABC_transporter_C-like"/>
</dbReference>
<evidence type="ECO:0000256" key="1">
    <source>
        <dbReference type="ARBA" id="ARBA00004128"/>
    </source>
</evidence>
<dbReference type="GO" id="GO:0140359">
    <property type="term" value="F:ABC-type transporter activity"/>
    <property type="evidence" value="ECO:0007669"/>
    <property type="project" value="InterPro"/>
</dbReference>
<name>A0A6A4ZME9_9STRA</name>
<accession>A0A6A4ZME9</accession>
<feature type="transmembrane region" description="Helical" evidence="11">
    <location>
        <begin position="977"/>
        <end position="1006"/>
    </location>
</feature>
<dbReference type="PROSITE" id="PS00211">
    <property type="entry name" value="ABC_TRANSPORTER_1"/>
    <property type="match status" value="1"/>
</dbReference>
<dbReference type="FunFam" id="3.40.50.300:FF:000610">
    <property type="entry name" value="Multidrug resistance-associated ABC transporter"/>
    <property type="match status" value="1"/>
</dbReference>
<dbReference type="Gene3D" id="3.40.50.300">
    <property type="entry name" value="P-loop containing nucleotide triphosphate hydrolases"/>
    <property type="match status" value="2"/>
</dbReference>
<dbReference type="PANTHER" id="PTHR24223">
    <property type="entry name" value="ATP-BINDING CASSETTE SUB-FAMILY C"/>
    <property type="match status" value="1"/>
</dbReference>
<organism evidence="14">
    <name type="scientific">Aphanomyces stellatus</name>
    <dbReference type="NCBI Taxonomy" id="120398"/>
    <lineage>
        <taxon>Eukaryota</taxon>
        <taxon>Sar</taxon>
        <taxon>Stramenopiles</taxon>
        <taxon>Oomycota</taxon>
        <taxon>Saprolegniomycetes</taxon>
        <taxon>Saprolegniales</taxon>
        <taxon>Verrucalvaceae</taxon>
        <taxon>Aphanomyces</taxon>
    </lineage>
</organism>
<feature type="non-terminal residue" evidence="14">
    <location>
        <position position="1283"/>
    </location>
</feature>
<dbReference type="Pfam" id="PF00664">
    <property type="entry name" value="ABC_membrane"/>
    <property type="match status" value="2"/>
</dbReference>
<dbReference type="InterPro" id="IPR017871">
    <property type="entry name" value="ABC_transporter-like_CS"/>
</dbReference>
<evidence type="ECO:0000259" key="13">
    <source>
        <dbReference type="PROSITE" id="PS50929"/>
    </source>
</evidence>
<keyword evidence="3" id="KW-0813">Transport</keyword>
<dbReference type="GO" id="GO:0005524">
    <property type="term" value="F:ATP binding"/>
    <property type="evidence" value="ECO:0007669"/>
    <property type="project" value="UniProtKB-KW"/>
</dbReference>
<feature type="region of interest" description="Disordered" evidence="10">
    <location>
        <begin position="1"/>
        <end position="23"/>
    </location>
</feature>
<dbReference type="InterPro" id="IPR036640">
    <property type="entry name" value="ABC1_TM_sf"/>
</dbReference>
<dbReference type="CDD" id="cd18579">
    <property type="entry name" value="ABC_6TM_ABCC_D1"/>
    <property type="match status" value="1"/>
</dbReference>
<feature type="transmembrane region" description="Helical" evidence="11">
    <location>
        <begin position="856"/>
        <end position="878"/>
    </location>
</feature>
<proteinExistence type="inferred from homology"/>
<dbReference type="InterPro" id="IPR027417">
    <property type="entry name" value="P-loop_NTPase"/>
</dbReference>
<dbReference type="SMART" id="SM00382">
    <property type="entry name" value="AAA"/>
    <property type="match status" value="2"/>
</dbReference>
<evidence type="ECO:0000313" key="14">
    <source>
        <dbReference type="EMBL" id="KAF0713899.1"/>
    </source>
</evidence>
<evidence type="ECO:0000256" key="7">
    <source>
        <dbReference type="ARBA" id="ARBA00022840"/>
    </source>
</evidence>
<feature type="domain" description="ABC transmembrane type-1" evidence="13">
    <location>
        <begin position="95"/>
        <end position="377"/>
    </location>
</feature>
<keyword evidence="4 11" id="KW-0812">Transmembrane</keyword>
<dbReference type="Pfam" id="PF00005">
    <property type="entry name" value="ABC_tran"/>
    <property type="match status" value="2"/>
</dbReference>
<feature type="transmembrane region" description="Helical" evidence="11">
    <location>
        <begin position="884"/>
        <end position="901"/>
    </location>
</feature>
<feature type="transmembrane region" description="Helical" evidence="11">
    <location>
        <begin position="210"/>
        <end position="228"/>
    </location>
</feature>
<keyword evidence="9 11" id="KW-0472">Membrane</keyword>
<feature type="transmembrane region" description="Helical" evidence="11">
    <location>
        <begin position="133"/>
        <end position="157"/>
    </location>
</feature>
<dbReference type="GO" id="GO:0005774">
    <property type="term" value="C:vacuolar membrane"/>
    <property type="evidence" value="ECO:0007669"/>
    <property type="project" value="UniProtKB-SubCell"/>
</dbReference>
<dbReference type="SUPFAM" id="SSF52540">
    <property type="entry name" value="P-loop containing nucleoside triphosphate hydrolases"/>
    <property type="match status" value="2"/>
</dbReference>
<dbReference type="InterPro" id="IPR003439">
    <property type="entry name" value="ABC_transporter-like_ATP-bd"/>
</dbReference>
<evidence type="ECO:0000256" key="5">
    <source>
        <dbReference type="ARBA" id="ARBA00022737"/>
    </source>
</evidence>